<keyword evidence="5 11" id="KW-0378">Hydrolase</keyword>
<feature type="disulfide bond" evidence="8">
    <location>
        <begin position="212"/>
        <end position="219"/>
    </location>
</feature>
<feature type="compositionally biased region" description="Pro residues" evidence="9">
    <location>
        <begin position="244"/>
        <end position="256"/>
    </location>
</feature>
<evidence type="ECO:0000256" key="10">
    <source>
        <dbReference type="SAM" id="SignalP"/>
    </source>
</evidence>
<evidence type="ECO:0000256" key="6">
    <source>
        <dbReference type="ARBA" id="ARBA00022833"/>
    </source>
</evidence>
<evidence type="ECO:0000256" key="9">
    <source>
        <dbReference type="SAM" id="MobiDB-lite"/>
    </source>
</evidence>
<dbReference type="EC" id="3.4.-.-" evidence="11"/>
<evidence type="ECO:0000256" key="8">
    <source>
        <dbReference type="PIRSR" id="PIRSR018455-2"/>
    </source>
</evidence>
<evidence type="ECO:0000256" key="4">
    <source>
        <dbReference type="ARBA" id="ARBA00022764"/>
    </source>
</evidence>
<dbReference type="GO" id="GO:0006508">
    <property type="term" value="P:proteolysis"/>
    <property type="evidence" value="ECO:0007669"/>
    <property type="project" value="UniProtKB-KW"/>
</dbReference>
<feature type="signal peptide" evidence="10">
    <location>
        <begin position="1"/>
        <end position="27"/>
    </location>
</feature>
<dbReference type="Pfam" id="PF03411">
    <property type="entry name" value="Peptidase_M74"/>
    <property type="match status" value="1"/>
</dbReference>
<dbReference type="PROSITE" id="PS51257">
    <property type="entry name" value="PROKAR_LIPOPROTEIN"/>
    <property type="match status" value="1"/>
</dbReference>
<gene>
    <name evidence="11" type="ORF">GbCGDNIH9_1449</name>
</gene>
<feature type="region of interest" description="Disordered" evidence="9">
    <location>
        <begin position="244"/>
        <end position="276"/>
    </location>
</feature>
<evidence type="ECO:0000256" key="3">
    <source>
        <dbReference type="ARBA" id="ARBA00022729"/>
    </source>
</evidence>
<proteinExistence type="predicted"/>
<dbReference type="Proteomes" id="UP000182373">
    <property type="component" value="Chromosome"/>
</dbReference>
<protein>
    <submittedName>
        <fullName evidence="11">Penicillin-insensitive D-alanyl-meso-diaminopimelate endopeptidase</fullName>
        <ecNumber evidence="11">3.4.-.-</ecNumber>
    </submittedName>
</protein>
<evidence type="ECO:0000313" key="11">
    <source>
        <dbReference type="EMBL" id="APH54750.1"/>
    </source>
</evidence>
<name>A0AAC9KEN2_9PROT</name>
<dbReference type="GO" id="GO:0030288">
    <property type="term" value="C:outer membrane-bounded periplasmic space"/>
    <property type="evidence" value="ECO:0007669"/>
    <property type="project" value="InterPro"/>
</dbReference>
<dbReference type="GO" id="GO:0008237">
    <property type="term" value="F:metallopeptidase activity"/>
    <property type="evidence" value="ECO:0007669"/>
    <property type="project" value="UniProtKB-KW"/>
</dbReference>
<dbReference type="Gene3D" id="3.30.1380.10">
    <property type="match status" value="1"/>
</dbReference>
<keyword evidence="1" id="KW-0645">Protease</keyword>
<dbReference type="RefSeq" id="WP_072572718.1">
    <property type="nucleotide sequence ID" value="NZ_CP018191.1"/>
</dbReference>
<dbReference type="NCBIfam" id="NF006947">
    <property type="entry name" value="PRK09429.1"/>
    <property type="match status" value="1"/>
</dbReference>
<dbReference type="InterPro" id="IPR005073">
    <property type="entry name" value="Peptidase_M74"/>
</dbReference>
<dbReference type="AlphaFoldDB" id="A0AAC9KEN2"/>
<keyword evidence="7" id="KW-0482">Metalloprotease</keyword>
<sequence length="276" mass="29191">MPGSKLLAGILALLSCSGIAVSGPVLAQRVQIIGPASNGCIAGAQRLPDEGPGWQTIRRDRSSFWSAPVTINGVETLAARLHAQGLPDLYVGDMSAPHGGRLPGGHGSHQNGLDVDLYLDLAPRPALSPDERNVLEPPSMVSADGNNLSPAWTQDTVTLLHMAATLPDVDRVLVNPVIKRALCEQVSGDRSWLRLIRPWWGHKAHMHVRFKCPAGQTLCVQAPPPPAGDGCDATLAWWFQPHPAPPAAPPRPPLAPPAACQAILAGDTHSAPETRP</sequence>
<reference evidence="12" key="1">
    <citation type="submission" date="2016-11" db="EMBL/GenBank/DDBJ databases">
        <title>Comparative genomic and phenotypic analysis of Granulibacter bethesdensis clinical isolates from patients with chronic granulomatous disease.</title>
        <authorList>
            <person name="Zarember K.A."/>
            <person name="Porcella S.F."/>
            <person name="Chu J."/>
            <person name="Ding L."/>
            <person name="Dahlstrom E."/>
            <person name="Barbian K."/>
            <person name="Martens C."/>
            <person name="Sykora L."/>
            <person name="Kramer S."/>
            <person name="Pettinato A.M."/>
            <person name="Hong H."/>
            <person name="Wald G."/>
            <person name="Berg L.J."/>
            <person name="Rogge L.S."/>
            <person name="Greenberg D.E."/>
            <person name="Falcone E.L."/>
            <person name="Neves J.F."/>
            <person name="Simoes M.J."/>
            <person name="Casal M."/>
            <person name="Rodriguez-Lopez F.C."/>
            <person name="Zelazny A."/>
            <person name="Gallin J.I."/>
            <person name="Holland S.M."/>
        </authorList>
    </citation>
    <scope>NUCLEOTIDE SEQUENCE [LARGE SCALE GENOMIC DNA]</scope>
    <source>
        <strain evidence="12">NIH9.1</strain>
    </source>
</reference>
<evidence type="ECO:0000256" key="7">
    <source>
        <dbReference type="ARBA" id="ARBA00023049"/>
    </source>
</evidence>
<keyword evidence="6" id="KW-0862">Zinc</keyword>
<organism evidence="11 12">
    <name type="scientific">Granulibacter bethesdensis</name>
    <dbReference type="NCBI Taxonomy" id="364410"/>
    <lineage>
        <taxon>Bacteria</taxon>
        <taxon>Pseudomonadati</taxon>
        <taxon>Pseudomonadota</taxon>
        <taxon>Alphaproteobacteria</taxon>
        <taxon>Acetobacterales</taxon>
        <taxon>Acetobacteraceae</taxon>
        <taxon>Granulibacter</taxon>
    </lineage>
</organism>
<dbReference type="InterPro" id="IPR009045">
    <property type="entry name" value="Zn_M74/Hedgehog-like"/>
</dbReference>
<dbReference type="PIRSF" id="PIRSF018455">
    <property type="entry name" value="MepA"/>
    <property type="match status" value="1"/>
</dbReference>
<dbReference type="EMBL" id="CP018191">
    <property type="protein sequence ID" value="APH54750.1"/>
    <property type="molecule type" value="Genomic_DNA"/>
</dbReference>
<keyword evidence="2" id="KW-0479">Metal-binding</keyword>
<feature type="disulfide bond" evidence="8">
    <location>
        <begin position="40"/>
        <end position="260"/>
    </location>
</feature>
<accession>A0AAC9KEN2</accession>
<keyword evidence="4" id="KW-0574">Periplasm</keyword>
<evidence type="ECO:0000313" key="12">
    <source>
        <dbReference type="Proteomes" id="UP000182373"/>
    </source>
</evidence>
<feature type="chain" id="PRO_5042016999" evidence="10">
    <location>
        <begin position="28"/>
        <end position="276"/>
    </location>
</feature>
<evidence type="ECO:0000256" key="5">
    <source>
        <dbReference type="ARBA" id="ARBA00022801"/>
    </source>
</evidence>
<dbReference type="GO" id="GO:0046872">
    <property type="term" value="F:metal ion binding"/>
    <property type="evidence" value="ECO:0007669"/>
    <property type="project" value="UniProtKB-KW"/>
</dbReference>
<dbReference type="GO" id="GO:0004252">
    <property type="term" value="F:serine-type endopeptidase activity"/>
    <property type="evidence" value="ECO:0007669"/>
    <property type="project" value="InterPro"/>
</dbReference>
<evidence type="ECO:0000256" key="2">
    <source>
        <dbReference type="ARBA" id="ARBA00022723"/>
    </source>
</evidence>
<keyword evidence="8" id="KW-1015">Disulfide bond</keyword>
<dbReference type="SUPFAM" id="SSF55166">
    <property type="entry name" value="Hedgehog/DD-peptidase"/>
    <property type="match status" value="1"/>
</dbReference>
<feature type="disulfide bond" evidence="8">
    <location>
        <begin position="183"/>
        <end position="231"/>
    </location>
</feature>
<keyword evidence="3 10" id="KW-0732">Signal</keyword>
<evidence type="ECO:0000256" key="1">
    <source>
        <dbReference type="ARBA" id="ARBA00022670"/>
    </source>
</evidence>